<evidence type="ECO:0000313" key="1">
    <source>
        <dbReference type="EMBL" id="KAJ2781283.1"/>
    </source>
</evidence>
<sequence length="594" mass="61440">MKIVTVTIFATLLSGANAWHQNFVGWRAGGVPCIVASGDGTEWLARLGVPCPPDWEDQLAGSLVGKRRVYPPRATRPSNEVAAEHASSALPTRPTPSPPTAWYDRLIAWTPDELPWEAVAHGAAKWVSWLGELRLPSWGGQSGESATGLRLSRRNETVKATPMPTVYSPTEPSSIAPTAWPTVTTQYWPLPRGYPHFCEPATVTALCPATATQPAYPTVAAQLAELEVDGAPAVTFEGLGPFADLTWAVVTAVALTFTFVNAMFYGLAAKSAKGKGSTPSKYVHVNQGKLEELLSVLLTGPSDDRRRRVLVAAAGDTFLARTIAKLSSDDSVDGPAPSTDTQLTATTENVQLNAPANNPEPPAPTSDVEFPAPETRPTTQPTIAQFAAPQPATPAAKLATPAAQLAAVQVALPADVQPVASMESVLVPMPEMEPALAPVPNPGSATDGGTIEDADESSSDSGSDDNVPGDSSDDDSDDDDGLTPSADAQPATQPDAAQDEAPAPRAEDNTLTTGAKDDAPTTGARDDAPIVGAEVVAPGASQPADAQLDGLSANAEVDAPSANAEVDAPAVGAKVAELATDTQPEVPADIRPAA</sequence>
<keyword evidence="2" id="KW-1185">Reference proteome</keyword>
<protein>
    <submittedName>
        <fullName evidence="1">Uncharacterized protein</fullName>
    </submittedName>
</protein>
<gene>
    <name evidence="1" type="ORF">GGI18_003733</name>
</gene>
<reference evidence="1" key="1">
    <citation type="submission" date="2022-07" db="EMBL/GenBank/DDBJ databases">
        <title>Phylogenomic reconstructions and comparative analyses of Kickxellomycotina fungi.</title>
        <authorList>
            <person name="Reynolds N.K."/>
            <person name="Stajich J.E."/>
            <person name="Barry K."/>
            <person name="Grigoriev I.V."/>
            <person name="Crous P."/>
            <person name="Smith M.E."/>
        </authorList>
    </citation>
    <scope>NUCLEOTIDE SEQUENCE</scope>
    <source>
        <strain evidence="1">BCRC 34191</strain>
    </source>
</reference>
<evidence type="ECO:0000313" key="2">
    <source>
        <dbReference type="Proteomes" id="UP001140066"/>
    </source>
</evidence>
<comment type="caution">
    <text evidence="1">The sequence shown here is derived from an EMBL/GenBank/DDBJ whole genome shotgun (WGS) entry which is preliminary data.</text>
</comment>
<accession>A0ACC1KAX3</accession>
<dbReference type="Proteomes" id="UP001140066">
    <property type="component" value="Unassembled WGS sequence"/>
</dbReference>
<proteinExistence type="predicted"/>
<organism evidence="1 2">
    <name type="scientific">Coemansia linderi</name>
    <dbReference type="NCBI Taxonomy" id="2663919"/>
    <lineage>
        <taxon>Eukaryota</taxon>
        <taxon>Fungi</taxon>
        <taxon>Fungi incertae sedis</taxon>
        <taxon>Zoopagomycota</taxon>
        <taxon>Kickxellomycotina</taxon>
        <taxon>Kickxellomycetes</taxon>
        <taxon>Kickxellales</taxon>
        <taxon>Kickxellaceae</taxon>
        <taxon>Coemansia</taxon>
    </lineage>
</organism>
<dbReference type="EMBL" id="JANBUK010001413">
    <property type="protein sequence ID" value="KAJ2781283.1"/>
    <property type="molecule type" value="Genomic_DNA"/>
</dbReference>
<name>A0ACC1KAX3_9FUNG</name>